<evidence type="ECO:0000313" key="2">
    <source>
        <dbReference type="EMBL" id="SUZ67030.1"/>
    </source>
</evidence>
<dbReference type="PANTHER" id="PTHR40112">
    <property type="entry name" value="H2HPP ISOMERASE"/>
    <property type="match status" value="1"/>
</dbReference>
<feature type="domain" description="Cupin type-2" evidence="1">
    <location>
        <begin position="41"/>
        <end position="99"/>
    </location>
</feature>
<organism evidence="2">
    <name type="scientific">marine metagenome</name>
    <dbReference type="NCBI Taxonomy" id="408172"/>
    <lineage>
        <taxon>unclassified sequences</taxon>
        <taxon>metagenomes</taxon>
        <taxon>ecological metagenomes</taxon>
    </lineage>
</organism>
<dbReference type="SUPFAM" id="SSF51182">
    <property type="entry name" value="RmlC-like cupins"/>
    <property type="match status" value="1"/>
</dbReference>
<dbReference type="InterPro" id="IPR052535">
    <property type="entry name" value="Bacilysin_H2HPP_isomerase"/>
</dbReference>
<dbReference type="InterPro" id="IPR011051">
    <property type="entry name" value="RmlC_Cupin_sf"/>
</dbReference>
<dbReference type="Pfam" id="PF07883">
    <property type="entry name" value="Cupin_2"/>
    <property type="match status" value="1"/>
</dbReference>
<name>A0A381PJA6_9ZZZZ</name>
<protein>
    <recommendedName>
        <fullName evidence="1">Cupin type-2 domain-containing protein</fullName>
    </recommendedName>
</protein>
<accession>A0A381PJA6</accession>
<dbReference type="AlphaFoldDB" id="A0A381PJA6"/>
<dbReference type="InterPro" id="IPR025499">
    <property type="entry name" value="KdgF"/>
</dbReference>
<dbReference type="EMBL" id="UINC01001000">
    <property type="protein sequence ID" value="SUZ67030.1"/>
    <property type="molecule type" value="Genomic_DNA"/>
</dbReference>
<dbReference type="InterPro" id="IPR014710">
    <property type="entry name" value="RmlC-like_jellyroll"/>
</dbReference>
<dbReference type="InterPro" id="IPR013096">
    <property type="entry name" value="Cupin_2"/>
</dbReference>
<dbReference type="Gene3D" id="2.60.120.10">
    <property type="entry name" value="Jelly Rolls"/>
    <property type="match status" value="1"/>
</dbReference>
<sequence>MVTEKLQSINWDEVELESVNRAMKRRIVTGGNMTVARIYFKDGFTVPMHSHHNEQITQVIKGQMRFVFGGDEPKEMLLGPGDVVVIPPNLPHEATCIGEVEEIDMWSPRRDDWLDGSDDY</sequence>
<evidence type="ECO:0000259" key="1">
    <source>
        <dbReference type="Pfam" id="PF07883"/>
    </source>
</evidence>
<gene>
    <name evidence="2" type="ORF">METZ01_LOCUS19884</name>
</gene>
<dbReference type="PIRSF" id="PIRSF029883">
    <property type="entry name" value="KdgF"/>
    <property type="match status" value="1"/>
</dbReference>
<proteinExistence type="predicted"/>
<reference evidence="2" key="1">
    <citation type="submission" date="2018-05" db="EMBL/GenBank/DDBJ databases">
        <authorList>
            <person name="Lanie J.A."/>
            <person name="Ng W.-L."/>
            <person name="Kazmierczak K.M."/>
            <person name="Andrzejewski T.M."/>
            <person name="Davidsen T.M."/>
            <person name="Wayne K.J."/>
            <person name="Tettelin H."/>
            <person name="Glass J.I."/>
            <person name="Rusch D."/>
            <person name="Podicherti R."/>
            <person name="Tsui H.-C.T."/>
            <person name="Winkler M.E."/>
        </authorList>
    </citation>
    <scope>NUCLEOTIDE SEQUENCE</scope>
</reference>
<dbReference type="CDD" id="cd02238">
    <property type="entry name" value="cupin_KdgF"/>
    <property type="match status" value="1"/>
</dbReference>
<feature type="non-terminal residue" evidence="2">
    <location>
        <position position="120"/>
    </location>
</feature>
<dbReference type="PANTHER" id="PTHR40112:SF1">
    <property type="entry name" value="H2HPP ISOMERASE"/>
    <property type="match status" value="1"/>
</dbReference>